<organism evidence="3 4">
    <name type="scientific">Tetrahymena thermophila (strain SB210)</name>
    <dbReference type="NCBI Taxonomy" id="312017"/>
    <lineage>
        <taxon>Eukaryota</taxon>
        <taxon>Sar</taxon>
        <taxon>Alveolata</taxon>
        <taxon>Ciliophora</taxon>
        <taxon>Intramacronucleata</taxon>
        <taxon>Oligohymenophorea</taxon>
        <taxon>Hymenostomatida</taxon>
        <taxon>Tetrahymenina</taxon>
        <taxon>Tetrahymenidae</taxon>
        <taxon>Tetrahymena</taxon>
    </lineage>
</organism>
<dbReference type="CDD" id="cd04301">
    <property type="entry name" value="NAT_SF"/>
    <property type="match status" value="1"/>
</dbReference>
<protein>
    <recommendedName>
        <fullName evidence="1">Glucosamine 6-phosphate N-acetyltransferase</fullName>
        <ecNumber evidence="1">2.3.1.4</ecNumber>
    </recommendedName>
</protein>
<comment type="pathway">
    <text evidence="1">Nucleotide-sugar biosynthesis; UDP-N-acetyl-alpha-D-glucosamine biosynthesis; N-acetyl-alpha-D-glucosamine 1-phosphate from alpha-D-glucosamine 6-phosphate (route I): step 1/2.</text>
</comment>
<dbReference type="GO" id="GO:0004343">
    <property type="term" value="F:glucosamine 6-phosphate N-acetyltransferase activity"/>
    <property type="evidence" value="ECO:0007669"/>
    <property type="project" value="UniProtKB-UniRule"/>
</dbReference>
<comment type="catalytic activity">
    <reaction evidence="1">
        <text>D-glucosamine 6-phosphate + acetyl-CoA = N-acetyl-D-glucosamine 6-phosphate + CoA + H(+)</text>
        <dbReference type="Rhea" id="RHEA:10292"/>
        <dbReference type="ChEBI" id="CHEBI:15378"/>
        <dbReference type="ChEBI" id="CHEBI:57287"/>
        <dbReference type="ChEBI" id="CHEBI:57288"/>
        <dbReference type="ChEBI" id="CHEBI:57513"/>
        <dbReference type="ChEBI" id="CHEBI:58725"/>
        <dbReference type="EC" id="2.3.1.4"/>
    </reaction>
</comment>
<dbReference type="OMA" id="ETKYYIE"/>
<dbReference type="AlphaFoldDB" id="Q24BY0"/>
<feature type="domain" description="N-acetyltransferase" evidence="2">
    <location>
        <begin position="18"/>
        <end position="160"/>
    </location>
</feature>
<keyword evidence="1" id="KW-0808">Transferase</keyword>
<reference evidence="4" key="1">
    <citation type="journal article" date="2006" name="PLoS Biol.">
        <title>Macronuclear genome sequence of the ciliate Tetrahymena thermophila, a model eukaryote.</title>
        <authorList>
            <person name="Eisen J.A."/>
            <person name="Coyne R.S."/>
            <person name="Wu M."/>
            <person name="Wu D."/>
            <person name="Thiagarajan M."/>
            <person name="Wortman J.R."/>
            <person name="Badger J.H."/>
            <person name="Ren Q."/>
            <person name="Amedeo P."/>
            <person name="Jones K.M."/>
            <person name="Tallon L.J."/>
            <person name="Delcher A.L."/>
            <person name="Salzberg S.L."/>
            <person name="Silva J.C."/>
            <person name="Haas B.J."/>
            <person name="Majoros W.H."/>
            <person name="Farzad M."/>
            <person name="Carlton J.M."/>
            <person name="Smith R.K. Jr."/>
            <person name="Garg J."/>
            <person name="Pearlman R.E."/>
            <person name="Karrer K.M."/>
            <person name="Sun L."/>
            <person name="Manning G."/>
            <person name="Elde N.C."/>
            <person name="Turkewitz A.P."/>
            <person name="Asai D.J."/>
            <person name="Wilkes D.E."/>
            <person name="Wang Y."/>
            <person name="Cai H."/>
            <person name="Collins K."/>
            <person name="Stewart B.A."/>
            <person name="Lee S.R."/>
            <person name="Wilamowska K."/>
            <person name="Weinberg Z."/>
            <person name="Ruzzo W.L."/>
            <person name="Wloga D."/>
            <person name="Gaertig J."/>
            <person name="Frankel J."/>
            <person name="Tsao C.-C."/>
            <person name="Gorovsky M.A."/>
            <person name="Keeling P.J."/>
            <person name="Waller R.F."/>
            <person name="Patron N.J."/>
            <person name="Cherry J.M."/>
            <person name="Stover N.A."/>
            <person name="Krieger C.J."/>
            <person name="del Toro C."/>
            <person name="Ryder H.F."/>
            <person name="Williamson S.C."/>
            <person name="Barbeau R.A."/>
            <person name="Hamilton E.P."/>
            <person name="Orias E."/>
        </authorList>
    </citation>
    <scope>NUCLEOTIDE SEQUENCE [LARGE SCALE GENOMIC DNA]</scope>
    <source>
        <strain evidence="4">SB210</strain>
    </source>
</reference>
<dbReference type="HOGENOM" id="CLU_072095_3_0_1"/>
<dbReference type="InterPro" id="IPR039143">
    <property type="entry name" value="GNPNAT1-like"/>
</dbReference>
<dbReference type="EMBL" id="GG662375">
    <property type="protein sequence ID" value="EAS05257.1"/>
    <property type="molecule type" value="Genomic_DNA"/>
</dbReference>
<evidence type="ECO:0000256" key="1">
    <source>
        <dbReference type="RuleBase" id="RU365086"/>
    </source>
</evidence>
<dbReference type="InterPro" id="IPR016181">
    <property type="entry name" value="Acyl_CoA_acyltransferase"/>
</dbReference>
<evidence type="ECO:0000313" key="3">
    <source>
        <dbReference type="EMBL" id="EAS05257.1"/>
    </source>
</evidence>
<dbReference type="Pfam" id="PF00583">
    <property type="entry name" value="Acetyltransf_1"/>
    <property type="match status" value="1"/>
</dbReference>
<dbReference type="KEGG" id="tet:TTHERM_01048070"/>
<comment type="similarity">
    <text evidence="1">Belongs to the acetyltransferase family. GNA1 subfamily.</text>
</comment>
<name>Q24BY0_TETTS</name>
<proteinExistence type="inferred from homology"/>
<dbReference type="PANTHER" id="PTHR13355:SF11">
    <property type="entry name" value="GLUCOSAMINE 6-PHOSPHATE N-ACETYLTRANSFERASE"/>
    <property type="match status" value="1"/>
</dbReference>
<keyword evidence="1" id="KW-0012">Acyltransferase</keyword>
<evidence type="ECO:0000313" key="4">
    <source>
        <dbReference type="Proteomes" id="UP000009168"/>
    </source>
</evidence>
<gene>
    <name evidence="3" type="ORF">TTHERM_01048070</name>
</gene>
<dbReference type="RefSeq" id="XP_001025502.1">
    <property type="nucleotide sequence ID" value="XM_001025502.3"/>
</dbReference>
<dbReference type="EC" id="2.3.1.4" evidence="1"/>
<dbReference type="GO" id="GO:0006048">
    <property type="term" value="P:UDP-N-acetylglucosamine biosynthetic process"/>
    <property type="evidence" value="ECO:0007669"/>
    <property type="project" value="UniProtKB-UniRule"/>
</dbReference>
<accession>Q24BY0</accession>
<dbReference type="OrthoDB" id="10039976at2759"/>
<dbReference type="PROSITE" id="PS51186">
    <property type="entry name" value="GNAT"/>
    <property type="match status" value="1"/>
</dbReference>
<dbReference type="Proteomes" id="UP000009168">
    <property type="component" value="Unassembled WGS sequence"/>
</dbReference>
<dbReference type="InterPro" id="IPR000182">
    <property type="entry name" value="GNAT_dom"/>
</dbReference>
<dbReference type="InParanoid" id="Q24BY0"/>
<dbReference type="GeneID" id="7826311"/>
<evidence type="ECO:0000259" key="2">
    <source>
        <dbReference type="PROSITE" id="PS51186"/>
    </source>
</evidence>
<dbReference type="Gene3D" id="3.40.630.30">
    <property type="match status" value="1"/>
</dbReference>
<keyword evidence="4" id="KW-1185">Reference proteome</keyword>
<dbReference type="SUPFAM" id="SSF55729">
    <property type="entry name" value="Acyl-CoA N-acyltransferases (Nat)"/>
    <property type="match status" value="1"/>
</dbReference>
<dbReference type="eggNOG" id="KOG3396">
    <property type="taxonomic scope" value="Eukaryota"/>
</dbReference>
<dbReference type="UniPathway" id="UPA00113">
    <property type="reaction ID" value="UER00529"/>
</dbReference>
<dbReference type="PANTHER" id="PTHR13355">
    <property type="entry name" value="GLUCOSAMINE 6-PHOSPHATE N-ACETYLTRANSFERASE"/>
    <property type="match status" value="1"/>
</dbReference>
<dbReference type="STRING" id="312017.Q24BY0"/>
<sequence length="160" mass="17774">MSTGNLKASLDSLSTKQYTCRLLELGDYDKMYFECLSNLTSSPQISREDFQKEFQLQSKNEIINSVHIVIEEVEKKKIVAAGSVIIERNIVGNVGHIEGIVAAKGEQGKGWGSKIMKALNKIGLENLGCIKLALYCKPSNTAFYEKLGYVAEGDECMMRK</sequence>